<dbReference type="STRING" id="1447883.A0A2B7YKV0"/>
<evidence type="ECO:0000313" key="2">
    <source>
        <dbReference type="EMBL" id="PGH21472.1"/>
    </source>
</evidence>
<feature type="compositionally biased region" description="Basic and acidic residues" evidence="1">
    <location>
        <begin position="195"/>
        <end position="207"/>
    </location>
</feature>
<feature type="compositionally biased region" description="Polar residues" evidence="1">
    <location>
        <begin position="134"/>
        <end position="150"/>
    </location>
</feature>
<dbReference type="AlphaFoldDB" id="A0A2B7YKV0"/>
<feature type="region of interest" description="Disordered" evidence="1">
    <location>
        <begin position="706"/>
        <end position="728"/>
    </location>
</feature>
<dbReference type="EMBL" id="PDNA01000035">
    <property type="protein sequence ID" value="PGH21472.1"/>
    <property type="molecule type" value="Genomic_DNA"/>
</dbReference>
<feature type="compositionally biased region" description="Polar residues" evidence="1">
    <location>
        <begin position="304"/>
        <end position="325"/>
    </location>
</feature>
<dbReference type="PANTHER" id="PTHR12751:SF18">
    <property type="entry name" value="PHOSPHATASE AND ACTIN REGULATOR 1"/>
    <property type="match status" value="1"/>
</dbReference>
<feature type="region of interest" description="Disordered" evidence="1">
    <location>
        <begin position="130"/>
        <end position="237"/>
    </location>
</feature>
<feature type="compositionally biased region" description="Polar residues" evidence="1">
    <location>
        <begin position="374"/>
        <end position="389"/>
    </location>
</feature>
<proteinExistence type="predicted"/>
<comment type="caution">
    <text evidence="2">The sequence shown here is derived from an EMBL/GenBank/DDBJ whole genome shotgun (WGS) entry which is preliminary data.</text>
</comment>
<dbReference type="Proteomes" id="UP000224634">
    <property type="component" value="Unassembled WGS sequence"/>
</dbReference>
<feature type="compositionally biased region" description="Polar residues" evidence="1">
    <location>
        <begin position="351"/>
        <end position="366"/>
    </location>
</feature>
<feature type="compositionally biased region" description="Low complexity" evidence="1">
    <location>
        <begin position="23"/>
        <end position="36"/>
    </location>
</feature>
<organism evidence="2 3">
    <name type="scientific">Polytolypa hystricis (strain UAMH7299)</name>
    <dbReference type="NCBI Taxonomy" id="1447883"/>
    <lineage>
        <taxon>Eukaryota</taxon>
        <taxon>Fungi</taxon>
        <taxon>Dikarya</taxon>
        <taxon>Ascomycota</taxon>
        <taxon>Pezizomycotina</taxon>
        <taxon>Eurotiomycetes</taxon>
        <taxon>Eurotiomycetidae</taxon>
        <taxon>Onygenales</taxon>
        <taxon>Onygenales incertae sedis</taxon>
        <taxon>Polytolypa</taxon>
    </lineage>
</organism>
<dbReference type="PANTHER" id="PTHR12751">
    <property type="entry name" value="PHOSPHATASE AND ACTIN REGULATOR PHACTR"/>
    <property type="match status" value="1"/>
</dbReference>
<reference evidence="2 3" key="1">
    <citation type="submission" date="2017-10" db="EMBL/GenBank/DDBJ databases">
        <title>Comparative genomics in systemic dimorphic fungi from Ajellomycetaceae.</title>
        <authorList>
            <person name="Munoz J.F."/>
            <person name="Mcewen J.G."/>
            <person name="Clay O.K."/>
            <person name="Cuomo C.A."/>
        </authorList>
    </citation>
    <scope>NUCLEOTIDE SEQUENCE [LARGE SCALE GENOMIC DNA]</scope>
    <source>
        <strain evidence="2 3">UAMH7299</strain>
    </source>
</reference>
<feature type="region of interest" description="Disordered" evidence="1">
    <location>
        <begin position="15"/>
        <end position="62"/>
    </location>
</feature>
<feature type="region of interest" description="Disordered" evidence="1">
    <location>
        <begin position="649"/>
        <end position="693"/>
    </location>
</feature>
<feature type="compositionally biased region" description="Polar residues" evidence="1">
    <location>
        <begin position="37"/>
        <end position="59"/>
    </location>
</feature>
<feature type="compositionally biased region" description="Low complexity" evidence="1">
    <location>
        <begin position="409"/>
        <end position="425"/>
    </location>
</feature>
<dbReference type="OrthoDB" id="5563016at2759"/>
<feature type="region of interest" description="Disordered" evidence="1">
    <location>
        <begin position="578"/>
        <end position="599"/>
    </location>
</feature>
<sequence length="791" mass="84160">MAALVQTIPQQASTITLLQPRPSSSSSALTSPSHSSMQPNPQMARNQQSSRPAYNTVGSSGVYRPSQAAQPVAPYAFTSTPSLTAAGSHHIRQNTLPAYLKPETRTQSAPSVPQGQTSLTIAPSSRVHYPAAGSVSNSSTPINVSSTLSHGSKDDSALPARRRAGEPAARPTSVIGFTPPTLTIPSSPSSSMKPSPDRYRRGQRRTDQTQSPVSTSTSSPVSANVPNSAISGPTTSDPLLTLDFDKSSLLDLNKPPTIGHHSRVVSADDGKSTPKSQTPELAKRYRRRSVGSFDSAGLLKISGPNGSSLTLPNTSELQTRGNATPSNHSHSDSLESTSSTRSQSSSIKSDAVTSQHTVNNRPSSPNRAHESQKRSTTPSPLSRSLNVGSENGKAKDARTMPTEIPARGSSQQASAQAKPQSPAAKRLAELSNKQGKPKSRLRRALSFGSAAELRAASAPHTVEQPTTPSEPLTRKQQLDAELGAEQAAIAERQEANGLGENIYSGHLFSSSTDNLSISSTASSASIMLRKMGKGVKRSTRSLVGLFRPKSIHASSPDAIPPQAMVPQVSMVTVEAEREKGTNANGSARSNVTNGSIYRGSVEDDTSIRGVRQSSTDSVQTRKSIIGGERERAEVLAAVRKGILKKNSSSPIIRPADARGDLNGVPAHHLNDSPHSSVPSTPVDDHPRSGHRRTDSVTIEGEDYFLPGGRFTGGDNNSAPTSPRAGSVKNISFSPRIQFHDTWPPGEYDRRGEIATCNRLTPLLAQQIKEELNTFKMEMEVHESSKIYTHFF</sequence>
<feature type="compositionally biased region" description="Basic and acidic residues" evidence="1">
    <location>
        <begin position="682"/>
        <end position="693"/>
    </location>
</feature>
<dbReference type="GO" id="GO:0030036">
    <property type="term" value="P:actin cytoskeleton organization"/>
    <property type="evidence" value="ECO:0007669"/>
    <property type="project" value="TreeGrafter"/>
</dbReference>
<name>A0A2B7YKV0_POLH7</name>
<feature type="compositionally biased region" description="Low complexity" evidence="1">
    <location>
        <begin position="334"/>
        <end position="349"/>
    </location>
</feature>
<feature type="compositionally biased region" description="Low complexity" evidence="1">
    <location>
        <begin position="178"/>
        <end position="194"/>
    </location>
</feature>
<dbReference type="GO" id="GO:0003779">
    <property type="term" value="F:actin binding"/>
    <property type="evidence" value="ECO:0007669"/>
    <property type="project" value="TreeGrafter"/>
</dbReference>
<evidence type="ECO:0008006" key="4">
    <source>
        <dbReference type="Google" id="ProtNLM"/>
    </source>
</evidence>
<feature type="region of interest" description="Disordered" evidence="1">
    <location>
        <begin position="252"/>
        <end position="473"/>
    </location>
</feature>
<evidence type="ECO:0000313" key="3">
    <source>
        <dbReference type="Proteomes" id="UP000224634"/>
    </source>
</evidence>
<feature type="compositionally biased region" description="Polar residues" evidence="1">
    <location>
        <begin position="581"/>
        <end position="595"/>
    </location>
</feature>
<feature type="compositionally biased region" description="Low complexity" evidence="1">
    <location>
        <begin position="208"/>
        <end position="229"/>
    </location>
</feature>
<accession>A0A2B7YKV0</accession>
<gene>
    <name evidence="2" type="ORF">AJ80_03263</name>
</gene>
<evidence type="ECO:0000256" key="1">
    <source>
        <dbReference type="SAM" id="MobiDB-lite"/>
    </source>
</evidence>
<keyword evidence="3" id="KW-1185">Reference proteome</keyword>
<protein>
    <recommendedName>
        <fullName evidence="4">Protein BNI4</fullName>
    </recommendedName>
</protein>